<keyword evidence="10 13" id="KW-0472">Membrane</keyword>
<dbReference type="PRINTS" id="PR01498">
    <property type="entry name" value="SHAWCHANNEL"/>
</dbReference>
<dbReference type="Pfam" id="PF02214">
    <property type="entry name" value="BTB_2"/>
    <property type="match status" value="1"/>
</dbReference>
<feature type="transmembrane region" description="Helical" evidence="13">
    <location>
        <begin position="391"/>
        <end position="411"/>
    </location>
</feature>
<evidence type="ECO:0000256" key="10">
    <source>
        <dbReference type="ARBA" id="ARBA00023136"/>
    </source>
</evidence>
<evidence type="ECO:0000256" key="2">
    <source>
        <dbReference type="ARBA" id="ARBA00022448"/>
    </source>
</evidence>
<evidence type="ECO:0000256" key="1">
    <source>
        <dbReference type="ARBA" id="ARBA00004141"/>
    </source>
</evidence>
<dbReference type="GO" id="GO:0008076">
    <property type="term" value="C:voltage-gated potassium channel complex"/>
    <property type="evidence" value="ECO:0007669"/>
    <property type="project" value="InterPro"/>
</dbReference>
<keyword evidence="5" id="KW-0631">Potassium channel</keyword>
<evidence type="ECO:0000256" key="6">
    <source>
        <dbReference type="ARBA" id="ARBA00022882"/>
    </source>
</evidence>
<keyword evidence="6" id="KW-0851">Voltage-gated channel</keyword>
<dbReference type="SMART" id="SM00225">
    <property type="entry name" value="BTB"/>
    <property type="match status" value="1"/>
</dbReference>
<dbReference type="SUPFAM" id="SSF54695">
    <property type="entry name" value="POZ domain"/>
    <property type="match status" value="1"/>
</dbReference>
<evidence type="ECO:0000256" key="9">
    <source>
        <dbReference type="ARBA" id="ARBA00023065"/>
    </source>
</evidence>
<sequence>MRKSLSSASKAQLVAAAMVSRATSVTLRQGSGCGQSRPPENRIIINVGGVRFETYKSTLQNIPDTRLAWLAEATSVNSADFDPDTGEYFFDRHSGVFAMILNYYRTGRLHTPMDICGPMFEEELAYWGIDEKQMESCCWTTYRTHRDAQETLAELNGGELSDDGEEDAPGDTARRFGIEEAAGPELGSGSGRGSGRCSRSRVPALAGPASLKTDHIKTDNLKTDHLRNDHIKTDHLKTPDLQALATVSVLFILASIIALVVETLPEARIPRPGAGAMNCSRLMVSDCLRYTQPRPAVHAVDITVTAYFALELAARLVFCPSKPEFFKSALNWIDLVAVATACVSFAVPPESAVIVHQILKVPRILRIFKLTRHFSGLKILVHTMKASSRELTLLGTVFAIFVILCGTAIFICEQFVESPVNEFRTIPIGFWWALVTMTTLGYGDMVPRTLPGYIVGASAPSAASWSSPCQCQSLSTTSPCTTRTPRPG</sequence>
<evidence type="ECO:0000256" key="3">
    <source>
        <dbReference type="ARBA" id="ARBA00022538"/>
    </source>
</evidence>
<feature type="domain" description="BTB" evidence="14">
    <location>
        <begin position="41"/>
        <end position="145"/>
    </location>
</feature>
<evidence type="ECO:0000256" key="13">
    <source>
        <dbReference type="SAM" id="Phobius"/>
    </source>
</evidence>
<name>A0A1I8JJZ2_9PLAT</name>
<keyword evidence="2" id="KW-0813">Transport</keyword>
<dbReference type="InterPro" id="IPR011333">
    <property type="entry name" value="SKP1/BTB/POZ_sf"/>
</dbReference>
<organism evidence="15 16">
    <name type="scientific">Macrostomum lignano</name>
    <dbReference type="NCBI Taxonomy" id="282301"/>
    <lineage>
        <taxon>Eukaryota</taxon>
        <taxon>Metazoa</taxon>
        <taxon>Spiralia</taxon>
        <taxon>Lophotrochozoa</taxon>
        <taxon>Platyhelminthes</taxon>
        <taxon>Rhabditophora</taxon>
        <taxon>Macrostomorpha</taxon>
        <taxon>Macrostomida</taxon>
        <taxon>Macrostomidae</taxon>
        <taxon>Macrostomum</taxon>
    </lineage>
</organism>
<dbReference type="PANTHER" id="PTHR11537">
    <property type="entry name" value="VOLTAGE-GATED POTASSIUM CHANNEL"/>
    <property type="match status" value="1"/>
</dbReference>
<feature type="transmembrane region" description="Helical" evidence="13">
    <location>
        <begin position="241"/>
        <end position="261"/>
    </location>
</feature>
<keyword evidence="7" id="KW-0630">Potassium</keyword>
<keyword evidence="9" id="KW-0406">Ion transport</keyword>
<dbReference type="Pfam" id="PF00520">
    <property type="entry name" value="Ion_trans"/>
    <property type="match status" value="1"/>
</dbReference>
<keyword evidence="3" id="KW-0633">Potassium transport</keyword>
<evidence type="ECO:0000256" key="11">
    <source>
        <dbReference type="ARBA" id="ARBA00023303"/>
    </source>
</evidence>
<dbReference type="FunFam" id="3.30.710.10:FF:000002">
    <property type="entry name" value="Potassium voltage-gated channel subfamily C member 2"/>
    <property type="match status" value="1"/>
</dbReference>
<dbReference type="PRINTS" id="PR01491">
    <property type="entry name" value="KVCHANNEL"/>
</dbReference>
<dbReference type="Gene3D" id="1.20.120.350">
    <property type="entry name" value="Voltage-gated potassium channels. Chain C"/>
    <property type="match status" value="1"/>
</dbReference>
<dbReference type="InterPro" id="IPR000210">
    <property type="entry name" value="BTB/POZ_dom"/>
</dbReference>
<dbReference type="Gene3D" id="1.10.287.70">
    <property type="match status" value="1"/>
</dbReference>
<dbReference type="CDD" id="cd18379">
    <property type="entry name" value="BTB_POZ_Kv3_KCNC"/>
    <property type="match status" value="1"/>
</dbReference>
<evidence type="ECO:0000256" key="12">
    <source>
        <dbReference type="SAM" id="MobiDB-lite"/>
    </source>
</evidence>
<keyword evidence="15" id="KW-1185">Reference proteome</keyword>
<dbReference type="InterPro" id="IPR027359">
    <property type="entry name" value="Volt_channel_dom_sf"/>
</dbReference>
<dbReference type="PRINTS" id="PR00169">
    <property type="entry name" value="KCHANNEL"/>
</dbReference>
<dbReference type="PANTHER" id="PTHR11537:SF252">
    <property type="entry name" value="POTASSIUM VOLTAGE-GATED CHANNEL PROTEIN SHAW"/>
    <property type="match status" value="1"/>
</dbReference>
<evidence type="ECO:0000256" key="7">
    <source>
        <dbReference type="ARBA" id="ARBA00022958"/>
    </source>
</evidence>
<dbReference type="Proteomes" id="UP000095280">
    <property type="component" value="Unplaced"/>
</dbReference>
<dbReference type="InterPro" id="IPR005821">
    <property type="entry name" value="Ion_trans_dom"/>
</dbReference>
<dbReference type="InterPro" id="IPR003968">
    <property type="entry name" value="K_chnl_volt-dep_Kv"/>
</dbReference>
<dbReference type="SUPFAM" id="SSF81324">
    <property type="entry name" value="Voltage-gated potassium channels"/>
    <property type="match status" value="1"/>
</dbReference>
<protein>
    <submittedName>
        <fullName evidence="16">BTB domain-containing protein</fullName>
    </submittedName>
</protein>
<keyword evidence="11" id="KW-0407">Ion channel</keyword>
<feature type="transmembrane region" description="Helical" evidence="13">
    <location>
        <begin position="423"/>
        <end position="443"/>
    </location>
</feature>
<dbReference type="InterPro" id="IPR003131">
    <property type="entry name" value="T1-type_BTB"/>
</dbReference>
<accession>A0A1I8JJZ2</accession>
<evidence type="ECO:0000256" key="5">
    <source>
        <dbReference type="ARBA" id="ARBA00022826"/>
    </source>
</evidence>
<keyword evidence="8 13" id="KW-1133">Transmembrane helix</keyword>
<evidence type="ECO:0000313" key="16">
    <source>
        <dbReference type="WBParaSite" id="maker-uti_cns_0048412-snap-gene-0.2-mRNA-1"/>
    </source>
</evidence>
<dbReference type="GO" id="GO:0005251">
    <property type="term" value="F:delayed rectifier potassium channel activity"/>
    <property type="evidence" value="ECO:0007669"/>
    <property type="project" value="TreeGrafter"/>
</dbReference>
<dbReference type="AlphaFoldDB" id="A0A1I8JJZ2"/>
<dbReference type="InterPro" id="IPR028325">
    <property type="entry name" value="VG_K_chnl"/>
</dbReference>
<dbReference type="GO" id="GO:0051260">
    <property type="term" value="P:protein homooligomerization"/>
    <property type="evidence" value="ECO:0007669"/>
    <property type="project" value="InterPro"/>
</dbReference>
<evidence type="ECO:0000256" key="8">
    <source>
        <dbReference type="ARBA" id="ARBA00022989"/>
    </source>
</evidence>
<dbReference type="Gene3D" id="3.30.710.10">
    <property type="entry name" value="Potassium Channel Kv1.1, Chain A"/>
    <property type="match status" value="1"/>
</dbReference>
<evidence type="ECO:0000256" key="4">
    <source>
        <dbReference type="ARBA" id="ARBA00022692"/>
    </source>
</evidence>
<comment type="subcellular location">
    <subcellularLocation>
        <location evidence="1">Membrane</location>
        <topology evidence="1">Multi-pass membrane protein</topology>
    </subcellularLocation>
</comment>
<reference evidence="16" key="1">
    <citation type="submission" date="2016-11" db="UniProtKB">
        <authorList>
            <consortium name="WormBaseParasite"/>
        </authorList>
    </citation>
    <scope>IDENTIFICATION</scope>
</reference>
<dbReference type="WBParaSite" id="maker-uti_cns_0048412-snap-gene-0.2-mRNA-1">
    <property type="protein sequence ID" value="maker-uti_cns_0048412-snap-gene-0.2-mRNA-1"/>
    <property type="gene ID" value="maker-uti_cns_0048412-snap-gene-0.2"/>
</dbReference>
<feature type="region of interest" description="Disordered" evidence="12">
    <location>
        <begin position="179"/>
        <end position="204"/>
    </location>
</feature>
<evidence type="ECO:0000259" key="14">
    <source>
        <dbReference type="SMART" id="SM00225"/>
    </source>
</evidence>
<evidence type="ECO:0000313" key="15">
    <source>
        <dbReference type="Proteomes" id="UP000095280"/>
    </source>
</evidence>
<dbReference type="GO" id="GO:0001508">
    <property type="term" value="P:action potential"/>
    <property type="evidence" value="ECO:0007669"/>
    <property type="project" value="TreeGrafter"/>
</dbReference>
<proteinExistence type="predicted"/>
<keyword evidence="4 13" id="KW-0812">Transmembrane</keyword>
<dbReference type="InterPro" id="IPR003974">
    <property type="entry name" value="K_chnl_volt-dep_Kv3"/>
</dbReference>